<dbReference type="AlphaFoldDB" id="A0A9P5AGM8"/>
<proteinExistence type="predicted"/>
<organism evidence="2 3">
    <name type="scientific">Fusarium beomiforme</name>
    <dbReference type="NCBI Taxonomy" id="44412"/>
    <lineage>
        <taxon>Eukaryota</taxon>
        <taxon>Fungi</taxon>
        <taxon>Dikarya</taxon>
        <taxon>Ascomycota</taxon>
        <taxon>Pezizomycotina</taxon>
        <taxon>Sordariomycetes</taxon>
        <taxon>Hypocreomycetidae</taxon>
        <taxon>Hypocreales</taxon>
        <taxon>Nectriaceae</taxon>
        <taxon>Fusarium</taxon>
        <taxon>Fusarium burgessii species complex</taxon>
    </lineage>
</organism>
<comment type="caution">
    <text evidence="2">The sequence shown here is derived from an EMBL/GenBank/DDBJ whole genome shotgun (WGS) entry which is preliminary data.</text>
</comment>
<gene>
    <name evidence="2" type="ORF">FBEOM_8150</name>
</gene>
<evidence type="ECO:0000313" key="2">
    <source>
        <dbReference type="EMBL" id="KAF4337943.1"/>
    </source>
</evidence>
<dbReference type="EMBL" id="PVQB02000374">
    <property type="protein sequence ID" value="KAF4337943.1"/>
    <property type="molecule type" value="Genomic_DNA"/>
</dbReference>
<dbReference type="OrthoDB" id="4829551at2759"/>
<accession>A0A9P5AGM8</accession>
<protein>
    <submittedName>
        <fullName evidence="2">Uncharacterized protein</fullName>
    </submittedName>
</protein>
<reference evidence="2" key="1">
    <citation type="journal article" date="2017" name="Mycologia">
        <title>Fusarium algeriense, sp. nov., a novel toxigenic crown rot pathogen of durum wheat from Algeria is nested in the Fusarium burgessii species complex.</title>
        <authorList>
            <person name="Laraba I."/>
            <person name="Keddad A."/>
            <person name="Boureghda H."/>
            <person name="Abdallah N."/>
            <person name="Vaughan M.M."/>
            <person name="Proctor R.H."/>
            <person name="Busman M."/>
            <person name="O'Donnell K."/>
        </authorList>
    </citation>
    <scope>NUCLEOTIDE SEQUENCE</scope>
    <source>
        <strain evidence="2">NRRL 25174</strain>
    </source>
</reference>
<keyword evidence="3" id="KW-1185">Reference proteome</keyword>
<name>A0A9P5AGM8_9HYPO</name>
<sequence length="270" mass="31224">MAVHPFFNKDKRTSHHRSFHVPPFSPPGSEFTQSNALPSSHTQTIEGQNPPMSHVRQHQPLHDIVNSRDHHLTDIPHAIKRVREVDASPPNQIPRSPGQYQLSDLDLCSHKAQPSPVRAEPEYDLYQMAPPKRYRVSFEPAIDYWPSYWQPLNPASDRGLAHTGSWCRSAPVELSNAEIEWHGTDRDVLSEEWYPRTPMETRLSTPDLPPLSTDFEFCPCHRSGEHDQDRINQEFYFTTRSKMDLQMINALAHIAQDQKRSRDEIRSVLR</sequence>
<dbReference type="Proteomes" id="UP000730481">
    <property type="component" value="Unassembled WGS sequence"/>
</dbReference>
<feature type="compositionally biased region" description="Polar residues" evidence="1">
    <location>
        <begin position="30"/>
        <end position="51"/>
    </location>
</feature>
<reference evidence="2" key="2">
    <citation type="submission" date="2020-02" db="EMBL/GenBank/DDBJ databases">
        <title>Identification and distribution of gene clusters putatively required for synthesis of sphingolipid metabolism inhibitors in phylogenetically diverse species of the filamentous fungus Fusarium.</title>
        <authorList>
            <person name="Kim H.-S."/>
            <person name="Busman M."/>
            <person name="Brown D.W."/>
            <person name="Divon H."/>
            <person name="Uhlig S."/>
            <person name="Proctor R.H."/>
        </authorList>
    </citation>
    <scope>NUCLEOTIDE SEQUENCE</scope>
    <source>
        <strain evidence="2">NRRL 25174</strain>
    </source>
</reference>
<evidence type="ECO:0000256" key="1">
    <source>
        <dbReference type="SAM" id="MobiDB-lite"/>
    </source>
</evidence>
<evidence type="ECO:0000313" key="3">
    <source>
        <dbReference type="Proteomes" id="UP000730481"/>
    </source>
</evidence>
<feature type="region of interest" description="Disordered" evidence="1">
    <location>
        <begin position="1"/>
        <end position="57"/>
    </location>
</feature>